<evidence type="ECO:0000313" key="2">
    <source>
        <dbReference type="Proteomes" id="UP000244920"/>
    </source>
</evidence>
<dbReference type="InterPro" id="IPR015037">
    <property type="entry name" value="DUF1919"/>
</dbReference>
<keyword evidence="2" id="KW-1185">Reference proteome</keyword>
<dbReference type="InterPro" id="IPR037226">
    <property type="entry name" value="CAC2185-like_sf"/>
</dbReference>
<protein>
    <submittedName>
        <fullName evidence="1">Exopolysaccharide biosynthesis protein</fullName>
    </submittedName>
</protein>
<proteinExistence type="predicted"/>
<dbReference type="Proteomes" id="UP000244920">
    <property type="component" value="Chromosome"/>
</dbReference>
<name>A0A2U8FMI6_9PAST</name>
<sequence>MFSKIKKLINHFYRKRINQQNQQRLENHSMSVISSNCNGAFILHDLGEQFRSPFVNLYLTPNDFIQYLKHLDQYMHEELVFVKSDKSYPVGMLKDITIHFMHYHTEEEAKSKWLARSQRINKENLFIMMTDRDGCTYQNLQEFDRLPFKNKVVFTHKPYSEFASAFYITGFEQEKQVGDLFEYVGLNGKKFYDQFDYVSWFNQMK</sequence>
<evidence type="ECO:0000313" key="1">
    <source>
        <dbReference type="EMBL" id="AWI51574.1"/>
    </source>
</evidence>
<dbReference type="RefSeq" id="WP_108924785.1">
    <property type="nucleotide sequence ID" value="NZ_CP029206.1"/>
</dbReference>
<accession>A0A2U8FMI6</accession>
<reference evidence="2" key="1">
    <citation type="submission" date="2018-05" db="EMBL/GenBank/DDBJ databases">
        <title>Complete genome sequence of Actinobacillus porcitonsillarum reference strain 9953L55 (CCUG 46996).</title>
        <authorList>
            <person name="Dona V."/>
            <person name="Perreten V."/>
        </authorList>
    </citation>
    <scope>NUCLEOTIDE SEQUENCE [LARGE SCALE GENOMIC DNA]</scope>
    <source>
        <strain evidence="2">9953L55</strain>
    </source>
</reference>
<organism evidence="1 2">
    <name type="scientific">Actinobacillus porcitonsillarum</name>
    <dbReference type="NCBI Taxonomy" id="189834"/>
    <lineage>
        <taxon>Bacteria</taxon>
        <taxon>Pseudomonadati</taxon>
        <taxon>Pseudomonadota</taxon>
        <taxon>Gammaproteobacteria</taxon>
        <taxon>Pasteurellales</taxon>
        <taxon>Pasteurellaceae</taxon>
        <taxon>Actinobacillus</taxon>
    </lineage>
</organism>
<dbReference type="SUPFAM" id="SSF142795">
    <property type="entry name" value="CAC2185-like"/>
    <property type="match status" value="1"/>
</dbReference>
<gene>
    <name evidence="1" type="ORF">DDU33_08810</name>
</gene>
<dbReference type="Pfam" id="PF08942">
    <property type="entry name" value="DUF1919"/>
    <property type="match status" value="1"/>
</dbReference>
<dbReference type="KEGG" id="apor:DDU33_08810"/>
<dbReference type="AlphaFoldDB" id="A0A2U8FMI6"/>
<dbReference type="EMBL" id="CP029206">
    <property type="protein sequence ID" value="AWI51574.1"/>
    <property type="molecule type" value="Genomic_DNA"/>
</dbReference>